<name>A0ABT6ZE99_9MICO</name>
<proteinExistence type="predicted"/>
<gene>
    <name evidence="2" type="ORF">QNI14_08500</name>
</gene>
<dbReference type="PANTHER" id="PTHR43685">
    <property type="entry name" value="GLYCOSYLTRANSFERASE"/>
    <property type="match status" value="1"/>
</dbReference>
<dbReference type="InterPro" id="IPR029044">
    <property type="entry name" value="Nucleotide-diphossugar_trans"/>
</dbReference>
<dbReference type="Pfam" id="PF00535">
    <property type="entry name" value="Glycos_transf_2"/>
    <property type="match status" value="1"/>
</dbReference>
<dbReference type="CDD" id="cd00761">
    <property type="entry name" value="Glyco_tranf_GTA_type"/>
    <property type="match status" value="1"/>
</dbReference>
<dbReference type="Gene3D" id="3.90.550.10">
    <property type="entry name" value="Spore Coat Polysaccharide Biosynthesis Protein SpsA, Chain A"/>
    <property type="match status" value="1"/>
</dbReference>
<dbReference type="EC" id="2.4.-.-" evidence="2"/>
<feature type="domain" description="Glycosyltransferase 2-like" evidence="1">
    <location>
        <begin position="11"/>
        <end position="164"/>
    </location>
</feature>
<dbReference type="Gene3D" id="2.160.10.10">
    <property type="entry name" value="Hexapeptide repeat proteins"/>
    <property type="match status" value="1"/>
</dbReference>
<dbReference type="SUPFAM" id="SSF53448">
    <property type="entry name" value="Nucleotide-diphospho-sugar transferases"/>
    <property type="match status" value="1"/>
</dbReference>
<dbReference type="GO" id="GO:0016757">
    <property type="term" value="F:glycosyltransferase activity"/>
    <property type="evidence" value="ECO:0007669"/>
    <property type="project" value="UniProtKB-KW"/>
</dbReference>
<protein>
    <submittedName>
        <fullName evidence="2">Glycosyltransferase</fullName>
        <ecNumber evidence="2">2.4.-.-</ecNumber>
    </submittedName>
</protein>
<sequence>MTTDDFGVACVIPTHGRPAFLREALASVLSQTLLPREVVVVADDDEPAAAAVVAEAAASASVPVTYLARTTSPLGASASRNAGAAATSAPWIAFLDDDDRWEPGYLLAVSQAAGVDDVAAVVTPFSRFTDEGRIGGTHPTTGMSARDAFRRSAGVTGSTMVLRRSTFDALDGYDADLPVMNDADIFIRLLQAGERYAVLDQEWVGVRKHGAGQLTDNSPRRIAGGWAFLRKHAPNFTWADARPRRFWQHRMQFRARDASPAARLRAAFGMLLNWSKTPTPPSGAGVEAPSPRIRSRADLTEFMAADAAAQGATGVRGRRKATMRYLRALRKAEYWSRPGAPLHAKVMRAAANARLRRLAVLTGISIPPGTFGKGLCLPHYGSIVVNTKVRFGEYCCIQNNVNIGLGPGGVPRGGDFVYIAPGAVVYGGITVGSHAVIGANSVAGRDIPSGTTWAGAPARQISANGSRGVMPAAVVRIMAALETR</sequence>
<accession>A0ABT6ZE99</accession>
<dbReference type="SUPFAM" id="SSF51161">
    <property type="entry name" value="Trimeric LpxA-like enzymes"/>
    <property type="match status" value="1"/>
</dbReference>
<reference evidence="2 3" key="1">
    <citation type="submission" date="2023-05" db="EMBL/GenBank/DDBJ databases">
        <title>Microbacterium dauci sp.nov., Isolated from Carrot Rhizosphere Soil.</title>
        <authorList>
            <person name="Xiao Z."/>
            <person name="Zheng J."/>
        </authorList>
    </citation>
    <scope>NUCLEOTIDE SEQUENCE [LARGE SCALE GENOMIC DNA]</scope>
    <source>
        <strain evidence="2 3">LX3-4</strain>
    </source>
</reference>
<dbReference type="Proteomes" id="UP001321481">
    <property type="component" value="Unassembled WGS sequence"/>
</dbReference>
<evidence type="ECO:0000313" key="2">
    <source>
        <dbReference type="EMBL" id="MDJ1114492.1"/>
    </source>
</evidence>
<dbReference type="EMBL" id="JASJND010000005">
    <property type="protein sequence ID" value="MDJ1114492.1"/>
    <property type="molecule type" value="Genomic_DNA"/>
</dbReference>
<evidence type="ECO:0000259" key="1">
    <source>
        <dbReference type="Pfam" id="PF00535"/>
    </source>
</evidence>
<keyword evidence="2" id="KW-0808">Transferase</keyword>
<keyword evidence="2" id="KW-0328">Glycosyltransferase</keyword>
<dbReference type="InterPro" id="IPR011004">
    <property type="entry name" value="Trimer_LpxA-like_sf"/>
</dbReference>
<dbReference type="InterPro" id="IPR050834">
    <property type="entry name" value="Glycosyltransf_2"/>
</dbReference>
<dbReference type="InterPro" id="IPR001173">
    <property type="entry name" value="Glyco_trans_2-like"/>
</dbReference>
<comment type="caution">
    <text evidence="2">The sequence shown here is derived from an EMBL/GenBank/DDBJ whole genome shotgun (WGS) entry which is preliminary data.</text>
</comment>
<organism evidence="2 3">
    <name type="scientific">Microbacterium dauci</name>
    <dbReference type="NCBI Taxonomy" id="3048008"/>
    <lineage>
        <taxon>Bacteria</taxon>
        <taxon>Bacillati</taxon>
        <taxon>Actinomycetota</taxon>
        <taxon>Actinomycetes</taxon>
        <taxon>Micrococcales</taxon>
        <taxon>Microbacteriaceae</taxon>
        <taxon>Microbacterium</taxon>
    </lineage>
</organism>
<dbReference type="RefSeq" id="WP_283716112.1">
    <property type="nucleotide sequence ID" value="NZ_JASJND010000005.1"/>
</dbReference>
<keyword evidence="3" id="KW-1185">Reference proteome</keyword>
<dbReference type="PANTHER" id="PTHR43685:SF2">
    <property type="entry name" value="GLYCOSYLTRANSFERASE 2-LIKE DOMAIN-CONTAINING PROTEIN"/>
    <property type="match status" value="1"/>
</dbReference>
<evidence type="ECO:0000313" key="3">
    <source>
        <dbReference type="Proteomes" id="UP001321481"/>
    </source>
</evidence>